<dbReference type="PANTHER" id="PTHR12706">
    <property type="entry name" value="STRAWBERRY NOTCH-RELATED"/>
    <property type="match status" value="1"/>
</dbReference>
<dbReference type="AlphaFoldDB" id="A0A183D064"/>
<dbReference type="GO" id="GO:0031490">
    <property type="term" value="F:chromatin DNA binding"/>
    <property type="evidence" value="ECO:0007669"/>
    <property type="project" value="TreeGrafter"/>
</dbReference>
<keyword evidence="3" id="KW-1185">Reference proteome</keyword>
<reference evidence="2 3" key="2">
    <citation type="submission" date="2018-11" db="EMBL/GenBank/DDBJ databases">
        <authorList>
            <consortium name="Pathogen Informatics"/>
        </authorList>
    </citation>
    <scope>NUCLEOTIDE SEQUENCE [LARGE SCALE GENOMIC DNA]</scope>
</reference>
<feature type="compositionally biased region" description="Basic and acidic residues" evidence="1">
    <location>
        <begin position="202"/>
        <end position="214"/>
    </location>
</feature>
<evidence type="ECO:0000313" key="3">
    <source>
        <dbReference type="Proteomes" id="UP000271098"/>
    </source>
</evidence>
<dbReference type="GO" id="GO:0042393">
    <property type="term" value="F:histone binding"/>
    <property type="evidence" value="ECO:0007669"/>
    <property type="project" value="TreeGrafter"/>
</dbReference>
<gene>
    <name evidence="2" type="ORF">GPUH_LOCUS2105</name>
</gene>
<reference evidence="4" key="1">
    <citation type="submission" date="2016-06" db="UniProtKB">
        <authorList>
            <consortium name="WormBaseParasite"/>
        </authorList>
    </citation>
    <scope>IDENTIFICATION</scope>
</reference>
<dbReference type="OrthoDB" id="421838at2759"/>
<dbReference type="GO" id="GO:0006355">
    <property type="term" value="P:regulation of DNA-templated transcription"/>
    <property type="evidence" value="ECO:0007669"/>
    <property type="project" value="InterPro"/>
</dbReference>
<feature type="compositionally biased region" description="Basic residues" evidence="1">
    <location>
        <begin position="261"/>
        <end position="276"/>
    </location>
</feature>
<evidence type="ECO:0000256" key="1">
    <source>
        <dbReference type="SAM" id="MobiDB-lite"/>
    </source>
</evidence>
<sequence>MLNEPLQAALARHCAGRAQKKLVWGQFWAAHQRFFKYLCISAKVQTCVKIAREAIKSGKCVVIGLQTTGESKTLEALDEAGGELTEFVSTAKAVLTSLIEKHFPTENTSSSADMYVDFDKMCNELEGRQTAKRKLEMPGSKSMPNMPAKRMKLDFVEEEKNETTDSSSSAEDSSHSSEEDEESTSDDDGEPSSGAIQGDENAWLRRLMDEAKSSEDDDEEEEKSTEKEEDGSEDEINPFMCDFSRGDPWAAKQQVVPDSPKKKKKKLTKKKKKPKPSRIDSAAMVAIIFLF</sequence>
<dbReference type="Proteomes" id="UP000271098">
    <property type="component" value="Unassembled WGS sequence"/>
</dbReference>
<evidence type="ECO:0000313" key="2">
    <source>
        <dbReference type="EMBL" id="VDK32216.1"/>
    </source>
</evidence>
<feature type="compositionally biased region" description="Acidic residues" evidence="1">
    <location>
        <begin position="178"/>
        <end position="190"/>
    </location>
</feature>
<evidence type="ECO:0000313" key="4">
    <source>
        <dbReference type="WBParaSite" id="GPUH_0000211001-mRNA-1"/>
    </source>
</evidence>
<dbReference type="WBParaSite" id="GPUH_0000211001-mRNA-1">
    <property type="protein sequence ID" value="GPUH_0000211001-mRNA-1"/>
    <property type="gene ID" value="GPUH_0000211001"/>
</dbReference>
<accession>A0A183D064</accession>
<dbReference type="InterPro" id="IPR026741">
    <property type="entry name" value="SNO"/>
</dbReference>
<dbReference type="PANTHER" id="PTHR12706:SF30">
    <property type="entry name" value="PROTEIN STRAWBERRY NOTCH-RELATED"/>
    <property type="match status" value="1"/>
</dbReference>
<proteinExistence type="predicted"/>
<protein>
    <submittedName>
        <fullName evidence="4">FACT complex subunit</fullName>
    </submittedName>
</protein>
<dbReference type="EMBL" id="UYRT01002955">
    <property type="protein sequence ID" value="VDK32216.1"/>
    <property type="molecule type" value="Genomic_DNA"/>
</dbReference>
<dbReference type="GO" id="GO:0005634">
    <property type="term" value="C:nucleus"/>
    <property type="evidence" value="ECO:0007669"/>
    <property type="project" value="TreeGrafter"/>
</dbReference>
<name>A0A183D064_9BILA</name>
<feature type="region of interest" description="Disordered" evidence="1">
    <location>
        <begin position="129"/>
        <end position="278"/>
    </location>
</feature>
<feature type="compositionally biased region" description="Acidic residues" evidence="1">
    <location>
        <begin position="215"/>
        <end position="236"/>
    </location>
</feature>
<organism evidence="4">
    <name type="scientific">Gongylonema pulchrum</name>
    <dbReference type="NCBI Taxonomy" id="637853"/>
    <lineage>
        <taxon>Eukaryota</taxon>
        <taxon>Metazoa</taxon>
        <taxon>Ecdysozoa</taxon>
        <taxon>Nematoda</taxon>
        <taxon>Chromadorea</taxon>
        <taxon>Rhabditida</taxon>
        <taxon>Spirurina</taxon>
        <taxon>Spiruromorpha</taxon>
        <taxon>Spiruroidea</taxon>
        <taxon>Gongylonematidae</taxon>
        <taxon>Gongylonema</taxon>
    </lineage>
</organism>